<dbReference type="GO" id="GO:0006298">
    <property type="term" value="P:mismatch repair"/>
    <property type="evidence" value="ECO:0007669"/>
    <property type="project" value="InterPro"/>
</dbReference>
<dbReference type="GO" id="GO:0072344">
    <property type="term" value="P:rescue of stalled ribosome"/>
    <property type="evidence" value="ECO:0007669"/>
    <property type="project" value="UniProtKB-UniRule"/>
</dbReference>
<dbReference type="AlphaFoldDB" id="A0AAU8JBK6"/>
<evidence type="ECO:0000256" key="2">
    <source>
        <dbReference type="ARBA" id="ARBA00022741"/>
    </source>
</evidence>
<comment type="function">
    <text evidence="7">Acts as a ribosome collision sensor, splitting the ribosome into its 2 subunits. Detects stalled/collided 70S ribosomes which it binds and splits by an ATP-hydrolysis driven conformational change. Acts upstream of the ribosome quality control system (RQC), a ribosome-associated complex that mediates the extraction of incompletely synthesized nascent chains from stalled ribosomes and their subsequent degradation. Probably generates substrates for RQC.</text>
</comment>
<dbReference type="InterPro" id="IPR005747">
    <property type="entry name" value="MutS2"/>
</dbReference>
<dbReference type="PIRSF" id="PIRSF005814">
    <property type="entry name" value="MutS_YshD"/>
    <property type="match status" value="1"/>
</dbReference>
<dbReference type="EMBL" id="CP159837">
    <property type="protein sequence ID" value="XCM36578.1"/>
    <property type="molecule type" value="Genomic_DNA"/>
</dbReference>
<dbReference type="FunFam" id="3.40.50.300:FF:000830">
    <property type="entry name" value="Endonuclease MutS2"/>
    <property type="match status" value="1"/>
</dbReference>
<evidence type="ECO:0000256" key="8">
    <source>
        <dbReference type="SAM" id="Coils"/>
    </source>
</evidence>
<evidence type="ECO:0000313" key="10">
    <source>
        <dbReference type="EMBL" id="XCM36578.1"/>
    </source>
</evidence>
<dbReference type="GO" id="GO:0016887">
    <property type="term" value="F:ATP hydrolysis activity"/>
    <property type="evidence" value="ECO:0007669"/>
    <property type="project" value="InterPro"/>
</dbReference>
<dbReference type="InterPro" id="IPR045076">
    <property type="entry name" value="MutS"/>
</dbReference>
<dbReference type="CDD" id="cd03280">
    <property type="entry name" value="ABC_MutS2"/>
    <property type="match status" value="1"/>
</dbReference>
<keyword evidence="2 7" id="KW-0547">Nucleotide-binding</keyword>
<dbReference type="PANTHER" id="PTHR48466">
    <property type="entry name" value="OS10G0509000 PROTEIN-RELATED"/>
    <property type="match status" value="1"/>
</dbReference>
<dbReference type="InterPro" id="IPR000432">
    <property type="entry name" value="DNA_mismatch_repair_MutS_C"/>
</dbReference>
<accession>A0AAU8JBK6</accession>
<dbReference type="InterPro" id="IPR036187">
    <property type="entry name" value="DNA_mismatch_repair_MutS_sf"/>
</dbReference>
<keyword evidence="7" id="KW-0540">Nuclease</keyword>
<dbReference type="GO" id="GO:0005524">
    <property type="term" value="F:ATP binding"/>
    <property type="evidence" value="ECO:0007669"/>
    <property type="project" value="UniProtKB-UniRule"/>
</dbReference>
<dbReference type="NCBIfam" id="TIGR01069">
    <property type="entry name" value="mutS2"/>
    <property type="match status" value="1"/>
</dbReference>
<dbReference type="Pfam" id="PF01713">
    <property type="entry name" value="Smr"/>
    <property type="match status" value="1"/>
</dbReference>
<keyword evidence="7 10" id="KW-0255">Endonuclease</keyword>
<evidence type="ECO:0000256" key="4">
    <source>
        <dbReference type="ARBA" id="ARBA00022840"/>
    </source>
</evidence>
<keyword evidence="6 7" id="KW-0238">DNA-binding</keyword>
<dbReference type="InterPro" id="IPR002625">
    <property type="entry name" value="Smr_dom"/>
</dbReference>
<dbReference type="EC" id="3.6.4.-" evidence="7"/>
<dbReference type="GO" id="GO:0140664">
    <property type="term" value="F:ATP-dependent DNA damage sensor activity"/>
    <property type="evidence" value="ECO:0007669"/>
    <property type="project" value="InterPro"/>
</dbReference>
<dbReference type="PANTHER" id="PTHR48466:SF2">
    <property type="entry name" value="OS10G0509000 PROTEIN"/>
    <property type="match status" value="1"/>
</dbReference>
<dbReference type="PROSITE" id="PS00486">
    <property type="entry name" value="DNA_MISMATCH_REPAIR_2"/>
    <property type="match status" value="1"/>
</dbReference>
<evidence type="ECO:0000259" key="9">
    <source>
        <dbReference type="PROSITE" id="PS50828"/>
    </source>
</evidence>
<keyword evidence="4 7" id="KW-0067">ATP-binding</keyword>
<dbReference type="HAMAP" id="MF_00092">
    <property type="entry name" value="MutS2"/>
    <property type="match status" value="1"/>
</dbReference>
<dbReference type="GO" id="GO:0030983">
    <property type="term" value="F:mismatched DNA binding"/>
    <property type="evidence" value="ECO:0007669"/>
    <property type="project" value="InterPro"/>
</dbReference>
<dbReference type="Gene3D" id="3.40.50.300">
    <property type="entry name" value="P-loop containing nucleotide triphosphate hydrolases"/>
    <property type="match status" value="1"/>
</dbReference>
<keyword evidence="1 7" id="KW-0699">rRNA-binding</keyword>
<gene>
    <name evidence="7" type="primary">mutS2</name>
    <name evidence="7" type="synonym">rqcU</name>
    <name evidence="10" type="ORF">ABWT76_005348</name>
</gene>
<dbReference type="RefSeq" id="WP_190878747.1">
    <property type="nucleotide sequence ID" value="NZ_CP159837.1"/>
</dbReference>
<dbReference type="InterPro" id="IPR007696">
    <property type="entry name" value="DNA_mismatch_repair_MutS_core"/>
</dbReference>
<dbReference type="GO" id="GO:0019843">
    <property type="term" value="F:rRNA binding"/>
    <property type="evidence" value="ECO:0007669"/>
    <property type="project" value="UniProtKB-UniRule"/>
</dbReference>
<dbReference type="Pfam" id="PF20297">
    <property type="entry name" value="MSSS"/>
    <property type="match status" value="1"/>
</dbReference>
<dbReference type="GO" id="GO:0043023">
    <property type="term" value="F:ribosomal large subunit binding"/>
    <property type="evidence" value="ECO:0007669"/>
    <property type="project" value="UniProtKB-UniRule"/>
</dbReference>
<dbReference type="InterPro" id="IPR036063">
    <property type="entry name" value="Smr_dom_sf"/>
</dbReference>
<proteinExistence type="inferred from homology"/>
<protein>
    <recommendedName>
        <fullName evidence="7">Endonuclease MutS2</fullName>
        <ecNumber evidence="7">3.1.-.-</ecNumber>
    </recommendedName>
    <alternativeName>
        <fullName evidence="7">Ribosome-associated protein quality control-upstream factor</fullName>
        <shortName evidence="7">RQC-upstream factor</shortName>
        <shortName evidence="7">RqcU</shortName>
        <ecNumber evidence="7">3.6.4.-</ecNumber>
    </alternativeName>
</protein>
<feature type="binding site" evidence="7">
    <location>
        <begin position="341"/>
        <end position="348"/>
    </location>
    <ligand>
        <name>ATP</name>
        <dbReference type="ChEBI" id="CHEBI:30616"/>
    </ligand>
</feature>
<comment type="function">
    <text evidence="7">Endonuclease that is involved in the suppression of homologous recombination and thus may have a key role in the control of bacterial genetic diversity.</text>
</comment>
<feature type="coiled-coil region" evidence="8">
    <location>
        <begin position="547"/>
        <end position="607"/>
    </location>
</feature>
<dbReference type="SUPFAM" id="SSF48334">
    <property type="entry name" value="DNA repair protein MutS, domain III"/>
    <property type="match status" value="1"/>
</dbReference>
<reference evidence="10" key="1">
    <citation type="submission" date="2024-07" db="EMBL/GenBank/DDBJ databases">
        <authorList>
            <person name="Kim Y.J."/>
            <person name="Jeong J.Y."/>
        </authorList>
    </citation>
    <scope>NUCLEOTIDE SEQUENCE</scope>
    <source>
        <strain evidence="10">GIHE-MW2</strain>
    </source>
</reference>
<dbReference type="EC" id="3.1.-.-" evidence="7"/>
<dbReference type="GO" id="GO:0004519">
    <property type="term" value="F:endonuclease activity"/>
    <property type="evidence" value="ECO:0007669"/>
    <property type="project" value="UniProtKB-UniRule"/>
</dbReference>
<comment type="similarity">
    <text evidence="7">Belongs to the DNA mismatch repair MutS family. MutS2 subfamily.</text>
</comment>
<evidence type="ECO:0000256" key="7">
    <source>
        <dbReference type="HAMAP-Rule" id="MF_00092"/>
    </source>
</evidence>
<dbReference type="SMART" id="SM00463">
    <property type="entry name" value="SMR"/>
    <property type="match status" value="1"/>
</dbReference>
<dbReference type="GO" id="GO:0045910">
    <property type="term" value="P:negative regulation of DNA recombination"/>
    <property type="evidence" value="ECO:0007669"/>
    <property type="project" value="InterPro"/>
</dbReference>
<comment type="subunit">
    <text evidence="7">Homodimer. Binds to stalled ribosomes, contacting rRNA.</text>
</comment>
<feature type="domain" description="Smr" evidence="9">
    <location>
        <begin position="733"/>
        <end position="807"/>
    </location>
</feature>
<organism evidence="10">
    <name type="scientific">Planktothricoides raciborskii GIHE-MW2</name>
    <dbReference type="NCBI Taxonomy" id="2792601"/>
    <lineage>
        <taxon>Bacteria</taxon>
        <taxon>Bacillati</taxon>
        <taxon>Cyanobacteriota</taxon>
        <taxon>Cyanophyceae</taxon>
        <taxon>Oscillatoriophycideae</taxon>
        <taxon>Oscillatoriales</taxon>
        <taxon>Oscillatoriaceae</taxon>
        <taxon>Planktothricoides</taxon>
    </lineage>
</organism>
<dbReference type="PROSITE" id="PS50828">
    <property type="entry name" value="SMR"/>
    <property type="match status" value="1"/>
</dbReference>
<evidence type="ECO:0000256" key="1">
    <source>
        <dbReference type="ARBA" id="ARBA00022730"/>
    </source>
</evidence>
<evidence type="ECO:0000256" key="6">
    <source>
        <dbReference type="ARBA" id="ARBA00023125"/>
    </source>
</evidence>
<keyword evidence="5 7" id="KW-0694">RNA-binding</keyword>
<dbReference type="SUPFAM" id="SSF160443">
    <property type="entry name" value="SMR domain-like"/>
    <property type="match status" value="1"/>
</dbReference>
<name>A0AAU8JBK6_9CYAN</name>
<dbReference type="SMART" id="SM00533">
    <property type="entry name" value="MUTSd"/>
    <property type="match status" value="1"/>
</dbReference>
<sequence>MIQSETLELLEWPRLCEHLATFAATKLGAIAARQIHIPTSLAETEQLLTQTKEVYHLETALTTSLSFEGIHDIGDSLERAQLHGILSCVELLAIATTLAGMRNLRRVIDSQPSIPVLKELVEDLRTYPELEQEIHHCIDERAEVADRASPQLGAIRGQLKQVRDRIYQTLQQIMQRQSGAIQQQLITQRSDRFVIPVKAPQKDSIPGIVHDSSTTGATLYIEPNAIVEMNNRLRVLLRQEKAEEEAILRALTEKVAAVNEDLERLLAIATTLDLATARARYSYWLKANPPRFIDRSAADLITLRQLRHPLLIWQHHHEQGPAVVPIDLMISPHIRVVAITGPNTGGKTVTLKTLGLAALMAKIGLFIPAREPVELPWFDEVLADIGDEQSLEQSLSTFSGHIRRITRILAAMSQESLVLLDEVGAGTDPSEGSALAIALLQHLADYAGLTVATTHYGELKALKYQDERFENAAVEFDDVSLSPTYRLLWGIPGRSNALTIASRLGLSSEIIEVAKTHVAPSGGAEINQVIAGLESQRRQQEIKAKEAAVLLAQAEKLNQEVSQAARSLEEREQLLRQQQEQTLLNELAQAKAEIAQVIRRLQEGNQTGQDAQEATKALNEISEQYLPSRQVKAKPKPGYQPKVGDRIRIPKLGQTAEVLEVSLADQELIVRFGIMKMTVALTDIESLNGEKVEPPPVKNVEPKILKAAKVTVPAATASGSSSVPTIRTSRNTVDLRGRRVADAEMELTQAIAAQVPVGGALWIIHGKGTGKLREGVHQILDQSPQIKNYELAKDKDGGSGVTIAYLK</sequence>
<keyword evidence="3 7" id="KW-0378">Hydrolase</keyword>
<keyword evidence="8" id="KW-0175">Coiled coil</keyword>
<dbReference type="SUPFAM" id="SSF52540">
    <property type="entry name" value="P-loop containing nucleoside triphosphate hydrolases"/>
    <property type="match status" value="1"/>
</dbReference>
<dbReference type="Gene3D" id="3.30.1370.110">
    <property type="match status" value="1"/>
</dbReference>
<dbReference type="SMART" id="SM00534">
    <property type="entry name" value="MUTSac"/>
    <property type="match status" value="1"/>
</dbReference>
<dbReference type="InterPro" id="IPR027417">
    <property type="entry name" value="P-loop_NTPase"/>
</dbReference>
<dbReference type="Pfam" id="PF00488">
    <property type="entry name" value="MutS_V"/>
    <property type="match status" value="1"/>
</dbReference>
<evidence type="ECO:0000256" key="5">
    <source>
        <dbReference type="ARBA" id="ARBA00022884"/>
    </source>
</evidence>
<feature type="coiled-coil region" evidence="8">
    <location>
        <begin position="226"/>
        <end position="268"/>
    </location>
</feature>
<evidence type="ECO:0000256" key="3">
    <source>
        <dbReference type="ARBA" id="ARBA00022801"/>
    </source>
</evidence>
<dbReference type="InterPro" id="IPR046893">
    <property type="entry name" value="MSSS"/>
</dbReference>